<evidence type="ECO:0000313" key="2">
    <source>
        <dbReference type="Proteomes" id="UP000789375"/>
    </source>
</evidence>
<proteinExistence type="predicted"/>
<dbReference type="EMBL" id="CAJVPP010000358">
    <property type="protein sequence ID" value="CAG8474014.1"/>
    <property type="molecule type" value="Genomic_DNA"/>
</dbReference>
<organism evidence="1 2">
    <name type="scientific">Funneliformis mosseae</name>
    <name type="common">Endomycorrhizal fungus</name>
    <name type="synonym">Glomus mosseae</name>
    <dbReference type="NCBI Taxonomy" id="27381"/>
    <lineage>
        <taxon>Eukaryota</taxon>
        <taxon>Fungi</taxon>
        <taxon>Fungi incertae sedis</taxon>
        <taxon>Mucoromycota</taxon>
        <taxon>Glomeromycotina</taxon>
        <taxon>Glomeromycetes</taxon>
        <taxon>Glomerales</taxon>
        <taxon>Glomeraceae</taxon>
        <taxon>Funneliformis</taxon>
    </lineage>
</organism>
<accession>A0A9N8W6P3</accession>
<name>A0A9N8W6P3_FUNMO</name>
<dbReference type="Proteomes" id="UP000789375">
    <property type="component" value="Unassembled WGS sequence"/>
</dbReference>
<gene>
    <name evidence="1" type="ORF">FMOSSE_LOCUS2660</name>
</gene>
<reference evidence="1" key="1">
    <citation type="submission" date="2021-06" db="EMBL/GenBank/DDBJ databases">
        <authorList>
            <person name="Kallberg Y."/>
            <person name="Tangrot J."/>
            <person name="Rosling A."/>
        </authorList>
    </citation>
    <scope>NUCLEOTIDE SEQUENCE</scope>
    <source>
        <strain evidence="1">87-6 pot B 2015</strain>
    </source>
</reference>
<evidence type="ECO:0000313" key="1">
    <source>
        <dbReference type="EMBL" id="CAG8474014.1"/>
    </source>
</evidence>
<protein>
    <submittedName>
        <fullName evidence="1">15936_t:CDS:1</fullName>
    </submittedName>
</protein>
<comment type="caution">
    <text evidence="1">The sequence shown here is derived from an EMBL/GenBank/DDBJ whole genome shotgun (WGS) entry which is preliminary data.</text>
</comment>
<dbReference type="AlphaFoldDB" id="A0A9N8W6P3"/>
<keyword evidence="2" id="KW-1185">Reference proteome</keyword>
<sequence length="69" mass="7869">MNLQMIIINKIYQHKDTEASAPKITAKYNQKKSQELAVAAANETDKFPAIMYGLRDNETQFLQLAAHFI</sequence>